<dbReference type="InterPro" id="IPR027417">
    <property type="entry name" value="P-loop_NTPase"/>
</dbReference>
<evidence type="ECO:0000256" key="7">
    <source>
        <dbReference type="ARBA" id="ARBA00047984"/>
    </source>
</evidence>
<keyword evidence="6" id="KW-0067">ATP-binding</keyword>
<keyword evidence="5" id="KW-0347">Helicase</keyword>
<dbReference type="InterPro" id="IPR007502">
    <property type="entry name" value="Helicase-assoc_dom"/>
</dbReference>
<evidence type="ECO:0000256" key="2">
    <source>
        <dbReference type="ARBA" id="ARBA00012552"/>
    </source>
</evidence>
<dbReference type="AlphaFoldDB" id="A0AAU9J8D5"/>
<dbReference type="Pfam" id="PF04408">
    <property type="entry name" value="WHD_HA2"/>
    <property type="match status" value="1"/>
</dbReference>
<evidence type="ECO:0000256" key="4">
    <source>
        <dbReference type="ARBA" id="ARBA00022801"/>
    </source>
</evidence>
<dbReference type="Gene3D" id="3.40.50.300">
    <property type="entry name" value="P-loop containing nucleotide triphosphate hydrolases"/>
    <property type="match status" value="2"/>
</dbReference>
<feature type="domain" description="Helicase ATP-binding" evidence="9">
    <location>
        <begin position="48"/>
        <end position="220"/>
    </location>
</feature>
<sequence>MESLIPVKRAREDDSENHEERENIVNRLESIQKSRKKLPILYMEQEIMESIKENTFTLICGETGSGKSTQVPQFLYEADFSSSKCPGKIGITQPRRIAAISLAQRVANELNLEIGKEVGYQIRYDASTINPALNKIKFMTDGILLREIEGDFLLSSYSAIIIDEAHERSINTDILLGFLSRIAPLRAKKGNPLKVVIMSATLRISDFTENTSLFPSGAPPVIHIESRQFPVTVHFSKTTSAETYLDSAFEKTLKIHTRLPEGGILIFVTSKKDVTTLKKRLKTAISKEEAVILGLYSMLPYSKQKKIFSPPSSRRMIVVSTNVSETSLTIPGIKYVVDTGLEKRKVFSGNLKMSKYVVTWISKASAEQRSGRAGRVSAGHCYRLYSNAAYGIHFEEYRPPEILNLPISSVILQLKSIGIRNVEQFPFPTCPDRSSFAEALNLLDKLGSIKQCRKGKGDVYDITDLGRKMAEFPISPRFSKMLILSDQHNIVKWMCILVALLEIEQVFKFDFEGETAKESVKKSKEFHAKWFSGESDLLCGVKAFLKFIKINDAEKEDFCEENHLNYNKLKEVEDLSMQLLRIYKDDKTIETNEFLIPYPHRKEREQLLKCLISGFIDQVATKIDIPDDYSKTKRIPYTISTPTDTSIYPKDYAALGIKKDTFFIHPSSYLYGSYPSLIVYQHLLFTKRPYMIGITKVKQEWLDSLQINN</sequence>
<evidence type="ECO:0000256" key="5">
    <source>
        <dbReference type="ARBA" id="ARBA00022806"/>
    </source>
</evidence>
<feature type="domain" description="Helicase C-terminal" evidence="10">
    <location>
        <begin position="244"/>
        <end position="418"/>
    </location>
</feature>
<dbReference type="PANTHER" id="PTHR18934:SF99">
    <property type="entry name" value="ATP-DEPENDENT RNA HELICASE DHX37-RELATED"/>
    <property type="match status" value="1"/>
</dbReference>
<dbReference type="GO" id="GO:0000462">
    <property type="term" value="P:maturation of SSU-rRNA from tricistronic rRNA transcript (SSU-rRNA, 5.8S rRNA, LSU-rRNA)"/>
    <property type="evidence" value="ECO:0007669"/>
    <property type="project" value="TreeGrafter"/>
</dbReference>
<dbReference type="GO" id="GO:0005524">
    <property type="term" value="F:ATP binding"/>
    <property type="evidence" value="ECO:0007669"/>
    <property type="project" value="UniProtKB-KW"/>
</dbReference>
<evidence type="ECO:0000256" key="8">
    <source>
        <dbReference type="SAM" id="MobiDB-lite"/>
    </source>
</evidence>
<dbReference type="EC" id="3.6.4.13" evidence="2"/>
<evidence type="ECO:0000256" key="3">
    <source>
        <dbReference type="ARBA" id="ARBA00022741"/>
    </source>
</evidence>
<dbReference type="Gene3D" id="1.20.120.1080">
    <property type="match status" value="1"/>
</dbReference>
<dbReference type="SMART" id="SM00487">
    <property type="entry name" value="DEXDc"/>
    <property type="match status" value="1"/>
</dbReference>
<feature type="region of interest" description="Disordered" evidence="8">
    <location>
        <begin position="1"/>
        <end position="21"/>
    </location>
</feature>
<evidence type="ECO:0000313" key="12">
    <source>
        <dbReference type="Proteomes" id="UP001162131"/>
    </source>
</evidence>
<dbReference type="SMART" id="SM00847">
    <property type="entry name" value="HA2"/>
    <property type="match status" value="1"/>
</dbReference>
<dbReference type="CDD" id="cd18791">
    <property type="entry name" value="SF2_C_RHA"/>
    <property type="match status" value="1"/>
</dbReference>
<dbReference type="EMBL" id="CAJZBQ010000024">
    <property type="protein sequence ID" value="CAG9319833.1"/>
    <property type="molecule type" value="Genomic_DNA"/>
</dbReference>
<proteinExistence type="inferred from homology"/>
<dbReference type="PROSITE" id="PS51194">
    <property type="entry name" value="HELICASE_CTER"/>
    <property type="match status" value="1"/>
</dbReference>
<evidence type="ECO:0000259" key="9">
    <source>
        <dbReference type="PROSITE" id="PS51192"/>
    </source>
</evidence>
<dbReference type="PANTHER" id="PTHR18934">
    <property type="entry name" value="ATP-DEPENDENT RNA HELICASE"/>
    <property type="match status" value="1"/>
</dbReference>
<dbReference type="InterPro" id="IPR014001">
    <property type="entry name" value="Helicase_ATP-bd"/>
</dbReference>
<organism evidence="11 12">
    <name type="scientific">Blepharisma stoltei</name>
    <dbReference type="NCBI Taxonomy" id="1481888"/>
    <lineage>
        <taxon>Eukaryota</taxon>
        <taxon>Sar</taxon>
        <taxon>Alveolata</taxon>
        <taxon>Ciliophora</taxon>
        <taxon>Postciliodesmatophora</taxon>
        <taxon>Heterotrichea</taxon>
        <taxon>Heterotrichida</taxon>
        <taxon>Blepharismidae</taxon>
        <taxon>Blepharisma</taxon>
    </lineage>
</organism>
<comment type="caution">
    <text evidence="11">The sequence shown here is derived from an EMBL/GenBank/DDBJ whole genome shotgun (WGS) entry which is preliminary data.</text>
</comment>
<dbReference type="Pfam" id="PF00270">
    <property type="entry name" value="DEAD"/>
    <property type="match status" value="1"/>
</dbReference>
<dbReference type="GO" id="GO:0003724">
    <property type="term" value="F:RNA helicase activity"/>
    <property type="evidence" value="ECO:0007669"/>
    <property type="project" value="UniProtKB-EC"/>
</dbReference>
<dbReference type="Pfam" id="PF21010">
    <property type="entry name" value="HA2_C"/>
    <property type="match status" value="1"/>
</dbReference>
<evidence type="ECO:0000313" key="11">
    <source>
        <dbReference type="EMBL" id="CAG9319833.1"/>
    </source>
</evidence>
<protein>
    <recommendedName>
        <fullName evidence="2">RNA helicase</fullName>
        <ecNumber evidence="2">3.6.4.13</ecNumber>
    </recommendedName>
</protein>
<dbReference type="Pfam" id="PF07717">
    <property type="entry name" value="OB_NTP_bind"/>
    <property type="match status" value="1"/>
</dbReference>
<dbReference type="PROSITE" id="PS00690">
    <property type="entry name" value="DEAH_ATP_HELICASE"/>
    <property type="match status" value="1"/>
</dbReference>
<dbReference type="GO" id="GO:0003723">
    <property type="term" value="F:RNA binding"/>
    <property type="evidence" value="ECO:0007669"/>
    <property type="project" value="TreeGrafter"/>
</dbReference>
<keyword evidence="3" id="KW-0547">Nucleotide-binding</keyword>
<dbReference type="Pfam" id="PF00271">
    <property type="entry name" value="Helicase_C"/>
    <property type="match status" value="1"/>
</dbReference>
<dbReference type="GO" id="GO:0016787">
    <property type="term" value="F:hydrolase activity"/>
    <property type="evidence" value="ECO:0007669"/>
    <property type="project" value="UniProtKB-KW"/>
</dbReference>
<evidence type="ECO:0000256" key="1">
    <source>
        <dbReference type="ARBA" id="ARBA00008792"/>
    </source>
</evidence>
<dbReference type="Proteomes" id="UP001162131">
    <property type="component" value="Unassembled WGS sequence"/>
</dbReference>
<evidence type="ECO:0000259" key="10">
    <source>
        <dbReference type="PROSITE" id="PS51194"/>
    </source>
</evidence>
<dbReference type="InterPro" id="IPR011545">
    <property type="entry name" value="DEAD/DEAH_box_helicase_dom"/>
</dbReference>
<gene>
    <name evidence="11" type="ORF">BSTOLATCC_MIC25078</name>
</gene>
<dbReference type="SMART" id="SM00490">
    <property type="entry name" value="HELICc"/>
    <property type="match status" value="1"/>
</dbReference>
<dbReference type="InterPro" id="IPR011709">
    <property type="entry name" value="DEAD-box_helicase_OB_fold"/>
</dbReference>
<dbReference type="SUPFAM" id="SSF52540">
    <property type="entry name" value="P-loop containing nucleoside triphosphate hydrolases"/>
    <property type="match status" value="1"/>
</dbReference>
<dbReference type="CDD" id="cd17982">
    <property type="entry name" value="DEXHc_DHX37"/>
    <property type="match status" value="1"/>
</dbReference>
<dbReference type="PROSITE" id="PS51192">
    <property type="entry name" value="HELICASE_ATP_BIND_1"/>
    <property type="match status" value="1"/>
</dbReference>
<reference evidence="11" key="1">
    <citation type="submission" date="2021-09" db="EMBL/GenBank/DDBJ databases">
        <authorList>
            <consortium name="AG Swart"/>
            <person name="Singh M."/>
            <person name="Singh A."/>
            <person name="Seah K."/>
            <person name="Emmerich C."/>
        </authorList>
    </citation>
    <scope>NUCLEOTIDE SEQUENCE</scope>
    <source>
        <strain evidence="11">ATCC30299</strain>
    </source>
</reference>
<keyword evidence="4" id="KW-0378">Hydrolase</keyword>
<dbReference type="InterPro" id="IPR048333">
    <property type="entry name" value="HA2_WH"/>
</dbReference>
<dbReference type="InterPro" id="IPR002464">
    <property type="entry name" value="DNA/RNA_helicase_DEAH_CS"/>
</dbReference>
<evidence type="ECO:0000256" key="6">
    <source>
        <dbReference type="ARBA" id="ARBA00022840"/>
    </source>
</evidence>
<keyword evidence="12" id="KW-1185">Reference proteome</keyword>
<accession>A0AAU9J8D5</accession>
<dbReference type="InterPro" id="IPR001650">
    <property type="entry name" value="Helicase_C-like"/>
</dbReference>
<dbReference type="FunFam" id="3.40.50.300:FF:000637">
    <property type="entry name" value="ATP-dependent RNA helicase DHX37/DHR1"/>
    <property type="match status" value="1"/>
</dbReference>
<name>A0AAU9J8D5_9CILI</name>
<comment type="catalytic activity">
    <reaction evidence="7">
        <text>ATP + H2O = ADP + phosphate + H(+)</text>
        <dbReference type="Rhea" id="RHEA:13065"/>
        <dbReference type="ChEBI" id="CHEBI:15377"/>
        <dbReference type="ChEBI" id="CHEBI:15378"/>
        <dbReference type="ChEBI" id="CHEBI:30616"/>
        <dbReference type="ChEBI" id="CHEBI:43474"/>
        <dbReference type="ChEBI" id="CHEBI:456216"/>
        <dbReference type="EC" id="3.6.4.13"/>
    </reaction>
</comment>
<comment type="similarity">
    <text evidence="1">Belongs to the DEAD box helicase family. DEAH subfamily.</text>
</comment>
<dbReference type="GO" id="GO:0005730">
    <property type="term" value="C:nucleolus"/>
    <property type="evidence" value="ECO:0007669"/>
    <property type="project" value="TreeGrafter"/>
</dbReference>